<evidence type="ECO:0000313" key="4">
    <source>
        <dbReference type="EMBL" id="KAK9115519.1"/>
    </source>
</evidence>
<dbReference type="Proteomes" id="UP001417504">
    <property type="component" value="Unassembled WGS sequence"/>
</dbReference>
<comment type="caution">
    <text evidence="4">The sequence shown here is derived from an EMBL/GenBank/DDBJ whole genome shotgun (WGS) entry which is preliminary data.</text>
</comment>
<feature type="region of interest" description="Disordered" evidence="1">
    <location>
        <begin position="170"/>
        <end position="192"/>
    </location>
</feature>
<dbReference type="PANTHER" id="PTHR33098:SF75">
    <property type="entry name" value="DUF4408 DOMAIN PROTEIN"/>
    <property type="match status" value="1"/>
</dbReference>
<keyword evidence="2" id="KW-0472">Membrane</keyword>
<dbReference type="InterPro" id="IPR025520">
    <property type="entry name" value="DUF4408"/>
</dbReference>
<evidence type="ECO:0000256" key="1">
    <source>
        <dbReference type="SAM" id="MobiDB-lite"/>
    </source>
</evidence>
<reference evidence="4 5" key="1">
    <citation type="submission" date="2024-01" db="EMBL/GenBank/DDBJ databases">
        <title>Genome assemblies of Stephania.</title>
        <authorList>
            <person name="Yang L."/>
        </authorList>
    </citation>
    <scope>NUCLEOTIDE SEQUENCE [LARGE SCALE GENOMIC DNA]</scope>
    <source>
        <strain evidence="4">QJT</strain>
        <tissue evidence="4">Leaf</tissue>
    </source>
</reference>
<keyword evidence="2" id="KW-0812">Transmembrane</keyword>
<feature type="compositionally biased region" description="Low complexity" evidence="1">
    <location>
        <begin position="233"/>
        <end position="242"/>
    </location>
</feature>
<accession>A0AAP0IHA2</accession>
<evidence type="ECO:0000313" key="5">
    <source>
        <dbReference type="Proteomes" id="UP001417504"/>
    </source>
</evidence>
<sequence length="295" mass="32762">MDGDFERSSTARSRFQTAIWTVKVGLLFIGVVSTGFLFKLAIPYSVSVLLSWIPRVWISFRTWLSPPYLYIVVNFIIIGIAASSSFHQKPSDDDEKTSNSNSNSNNEKELVEEEESSCSVVVDDQVVEIKRIDDGADSSASSTLLGQWSTVNQEQVVENVADKVFSKDDLKSDGRASNRTEKSKSSESLEETWEAIAGGGKPPARQLKKSDTWNAPPVVRAAAAPELRKSDTFSDTASSTSSGSGGLRRRGEFVLSQDELNRRVEAFIKTFNNNIRLERQESLKQQMEMANRAVY</sequence>
<feature type="region of interest" description="Disordered" evidence="1">
    <location>
        <begin position="222"/>
        <end position="248"/>
    </location>
</feature>
<keyword evidence="2" id="KW-1133">Transmembrane helix</keyword>
<organism evidence="4 5">
    <name type="scientific">Stephania japonica</name>
    <dbReference type="NCBI Taxonomy" id="461633"/>
    <lineage>
        <taxon>Eukaryota</taxon>
        <taxon>Viridiplantae</taxon>
        <taxon>Streptophyta</taxon>
        <taxon>Embryophyta</taxon>
        <taxon>Tracheophyta</taxon>
        <taxon>Spermatophyta</taxon>
        <taxon>Magnoliopsida</taxon>
        <taxon>Ranunculales</taxon>
        <taxon>Menispermaceae</taxon>
        <taxon>Menispermoideae</taxon>
        <taxon>Cissampelideae</taxon>
        <taxon>Stephania</taxon>
    </lineage>
</organism>
<dbReference type="AlphaFoldDB" id="A0AAP0IHA2"/>
<feature type="region of interest" description="Disordered" evidence="1">
    <location>
        <begin position="89"/>
        <end position="119"/>
    </location>
</feature>
<evidence type="ECO:0000259" key="3">
    <source>
        <dbReference type="Pfam" id="PF14364"/>
    </source>
</evidence>
<dbReference type="InterPro" id="IPR008480">
    <property type="entry name" value="DUF761_pln"/>
</dbReference>
<proteinExistence type="predicted"/>
<feature type="transmembrane region" description="Helical" evidence="2">
    <location>
        <begin position="68"/>
        <end position="86"/>
    </location>
</feature>
<dbReference type="EMBL" id="JBBNAE010000006">
    <property type="protein sequence ID" value="KAK9115519.1"/>
    <property type="molecule type" value="Genomic_DNA"/>
</dbReference>
<gene>
    <name evidence="4" type="ORF">Sjap_014466</name>
</gene>
<feature type="transmembrane region" description="Helical" evidence="2">
    <location>
        <begin position="20"/>
        <end position="42"/>
    </location>
</feature>
<feature type="compositionally biased region" description="Basic and acidic residues" evidence="1">
    <location>
        <begin position="170"/>
        <end position="187"/>
    </location>
</feature>
<keyword evidence="5" id="KW-1185">Reference proteome</keyword>
<dbReference type="Pfam" id="PF14364">
    <property type="entry name" value="DUF4408"/>
    <property type="match status" value="1"/>
</dbReference>
<evidence type="ECO:0000256" key="2">
    <source>
        <dbReference type="SAM" id="Phobius"/>
    </source>
</evidence>
<dbReference type="Pfam" id="PF05553">
    <property type="entry name" value="DUF761"/>
    <property type="match status" value="1"/>
</dbReference>
<dbReference type="PANTHER" id="PTHR33098">
    <property type="entry name" value="COTTON FIBER (DUF761)"/>
    <property type="match status" value="1"/>
</dbReference>
<name>A0AAP0IHA2_9MAGN</name>
<protein>
    <recommendedName>
        <fullName evidence="3">DUF4408 domain-containing protein</fullName>
    </recommendedName>
</protein>
<feature type="domain" description="DUF4408" evidence="3">
    <location>
        <begin position="54"/>
        <end position="86"/>
    </location>
</feature>